<keyword evidence="4 10" id="KW-0809">Transit peptide</keyword>
<proteinExistence type="inferred from homology"/>
<feature type="region of interest" description="Disordered" evidence="11">
    <location>
        <begin position="507"/>
        <end position="595"/>
    </location>
</feature>
<dbReference type="Pfam" id="PF08649">
    <property type="entry name" value="DASH_Dad1"/>
    <property type="match status" value="1"/>
</dbReference>
<evidence type="ECO:0000256" key="11">
    <source>
        <dbReference type="SAM" id="MobiDB-lite"/>
    </source>
</evidence>
<keyword evidence="6" id="KW-0175">Coiled coil</keyword>
<feature type="compositionally biased region" description="Polar residues" evidence="11">
    <location>
        <begin position="61"/>
        <end position="82"/>
    </location>
</feature>
<dbReference type="GO" id="GO:0042729">
    <property type="term" value="C:DASH complex"/>
    <property type="evidence" value="ECO:0007669"/>
    <property type="project" value="InterPro"/>
</dbReference>
<evidence type="ECO:0000256" key="2">
    <source>
        <dbReference type="ARBA" id="ARBA00022692"/>
    </source>
</evidence>
<keyword evidence="14" id="KW-1185">Reference proteome</keyword>
<feature type="compositionally biased region" description="Basic and acidic residues" evidence="11">
    <location>
        <begin position="507"/>
        <end position="518"/>
    </location>
</feature>
<dbReference type="PANTHER" id="PTHR31961:SF3">
    <property type="entry name" value="SENSITIVE TO HIGH EXPRESSION PROTEIN 9, MITOCHONDRIAL"/>
    <property type="match status" value="1"/>
</dbReference>
<dbReference type="InterPro" id="IPR019191">
    <property type="entry name" value="Essential_protein_Yae1_N"/>
</dbReference>
<reference evidence="13 14" key="1">
    <citation type="journal article" date="2016" name="Mol. Biol. Evol.">
        <title>Comparative Genomics of Early-Diverging Mushroom-Forming Fungi Provides Insights into the Origins of Lignocellulose Decay Capabilities.</title>
        <authorList>
            <person name="Nagy L.G."/>
            <person name="Riley R."/>
            <person name="Tritt A."/>
            <person name="Adam C."/>
            <person name="Daum C."/>
            <person name="Floudas D."/>
            <person name="Sun H."/>
            <person name="Yadav J.S."/>
            <person name="Pangilinan J."/>
            <person name="Larsson K.H."/>
            <person name="Matsuura K."/>
            <person name="Barry K."/>
            <person name="Labutti K."/>
            <person name="Kuo R."/>
            <person name="Ohm R.A."/>
            <person name="Bhattacharya S.S."/>
            <person name="Shirouzu T."/>
            <person name="Yoshinaga Y."/>
            <person name="Martin F.M."/>
            <person name="Grigoriev I.V."/>
            <person name="Hibbett D.S."/>
        </authorList>
    </citation>
    <scope>NUCLEOTIDE SEQUENCE [LARGE SCALE GENOMIC DNA]</scope>
    <source>
        <strain evidence="13 14">HHB14362 ss-1</strain>
    </source>
</reference>
<gene>
    <name evidence="13" type="ORF">NEOLEDRAFT_1145623</name>
</gene>
<protein>
    <recommendedName>
        <fullName evidence="10">Sensitive to high expression protein 9, mitochondrial</fullName>
    </recommendedName>
</protein>
<sequence length="740" mass="80945">MLSSLRGSGPLRRLPQATLPRRHFSRSARWLESKPSSTSAAAEDAQTPPAQPSPLRDDTDAQSAGASASRTTAEPGTSSNGSVDIAAAQERLRAWSENSAIAIRKRADEFTASALSTFAQLGGHLNRVTGYDEIEALKGRVVEQEALISIARQRAREAKKAHEEAVIQRSNSQREVNELLQRKSSWTDADVVRFTSLVREDHSFEQNEARTKAEAALAEEQVEKEFSELMQSILARYHEEQVWSDKIRSASTYGSLAALGLNLVVFILAIVIVEPWKRRRLAQTFEKKIEELSVQNRDMIEGGMKDLSRHFETQEQFLSHIAAMAAALPTPSAAATVTGSTEELEATIDEISKSALSTEGARTSGDRTVVTVAAATAVLHLLVYEHELMATSDIPMDSESPWDESPLDAKHNEHAQWTKLENDFTNAGYREGITAGKESALQEGFDAGFAQDGAPLGRELGLLRGACAALVSFLAASTDDNAGVLREARDISAQLANVRFSDIAPRDEEAEQHAREHLAEEEDEIGMEMQGGEEAAERRRMERLEDMMGGQADGGGCEEAAGAAGGADGGTGVGGAERAAAKDLHRPDRPVDRTCVTQRDGGRAIFPACIMSIHIYSAWRPASELRCPHPDNTTTMKFSTGIQETRNKDNMSTSEEPSFFEKERDRLAGEITAGFEELLSSSNVSNRKLEEILGMTTEYKHIAELWQSFQELTRQRREMAEQEDGPGLPGTGSHRVNEVN</sequence>
<evidence type="ECO:0000256" key="1">
    <source>
        <dbReference type="ARBA" id="ARBA00007472"/>
    </source>
</evidence>
<evidence type="ECO:0000256" key="3">
    <source>
        <dbReference type="ARBA" id="ARBA00022792"/>
    </source>
</evidence>
<comment type="function">
    <text evidence="9">Required for the maintenance of the structure of the mitochondrial inner membrane. Involved in mitochondrial morphology. Causes growth arrest when highly overexpressed.</text>
</comment>
<evidence type="ECO:0000256" key="9">
    <source>
        <dbReference type="ARBA" id="ARBA00024807"/>
    </source>
</evidence>
<evidence type="ECO:0000259" key="12">
    <source>
        <dbReference type="Pfam" id="PF09811"/>
    </source>
</evidence>
<name>A0A165UY94_9AGAM</name>
<dbReference type="Pfam" id="PF05546">
    <property type="entry name" value="She9_MDM33"/>
    <property type="match status" value="1"/>
</dbReference>
<comment type="subcellular location">
    <subcellularLocation>
        <location evidence="10">Mitochondrion inner membrane</location>
        <topology evidence="10">Multi-pass membrane protein</topology>
    </subcellularLocation>
</comment>
<feature type="domain" description="Essential protein Yae1 N-terminal" evidence="12">
    <location>
        <begin position="428"/>
        <end position="466"/>
    </location>
</feature>
<accession>A0A165UY94</accession>
<comment type="subunit">
    <text evidence="10">Homooligomer.</text>
</comment>
<feature type="compositionally biased region" description="Gly residues" evidence="11">
    <location>
        <begin position="551"/>
        <end position="575"/>
    </location>
</feature>
<dbReference type="Proteomes" id="UP000076761">
    <property type="component" value="Unassembled WGS sequence"/>
</dbReference>
<feature type="region of interest" description="Disordered" evidence="11">
    <location>
        <begin position="1"/>
        <end position="82"/>
    </location>
</feature>
<organism evidence="13 14">
    <name type="scientific">Neolentinus lepideus HHB14362 ss-1</name>
    <dbReference type="NCBI Taxonomy" id="1314782"/>
    <lineage>
        <taxon>Eukaryota</taxon>
        <taxon>Fungi</taxon>
        <taxon>Dikarya</taxon>
        <taxon>Basidiomycota</taxon>
        <taxon>Agaricomycotina</taxon>
        <taxon>Agaricomycetes</taxon>
        <taxon>Gloeophyllales</taxon>
        <taxon>Gloeophyllaceae</taxon>
        <taxon>Neolentinus</taxon>
    </lineage>
</organism>
<dbReference type="InterPro" id="IPR008839">
    <property type="entry name" value="MDM33_fungi"/>
</dbReference>
<feature type="compositionally biased region" description="Basic and acidic residues" evidence="11">
    <location>
        <begin position="579"/>
        <end position="592"/>
    </location>
</feature>
<dbReference type="GO" id="GO:0005743">
    <property type="term" value="C:mitochondrial inner membrane"/>
    <property type="evidence" value="ECO:0007669"/>
    <property type="project" value="UniProtKB-SubCell"/>
</dbReference>
<dbReference type="AlphaFoldDB" id="A0A165UY94"/>
<evidence type="ECO:0000313" key="13">
    <source>
        <dbReference type="EMBL" id="KZT28873.1"/>
    </source>
</evidence>
<evidence type="ECO:0000313" key="14">
    <source>
        <dbReference type="Proteomes" id="UP000076761"/>
    </source>
</evidence>
<dbReference type="InterPro" id="IPR013958">
    <property type="entry name" value="DASH_Dad1"/>
</dbReference>
<feature type="region of interest" description="Disordered" evidence="11">
    <location>
        <begin position="715"/>
        <end position="740"/>
    </location>
</feature>
<evidence type="ECO:0000256" key="7">
    <source>
        <dbReference type="ARBA" id="ARBA00023128"/>
    </source>
</evidence>
<evidence type="ECO:0000256" key="6">
    <source>
        <dbReference type="ARBA" id="ARBA00023054"/>
    </source>
</evidence>
<dbReference type="GO" id="GO:0007007">
    <property type="term" value="P:inner mitochondrial membrane organization"/>
    <property type="evidence" value="ECO:0007669"/>
    <property type="project" value="TreeGrafter"/>
</dbReference>
<keyword evidence="5" id="KW-1133">Transmembrane helix</keyword>
<keyword evidence="7 10" id="KW-0496">Mitochondrion</keyword>
<dbReference type="GO" id="GO:0072686">
    <property type="term" value="C:mitotic spindle"/>
    <property type="evidence" value="ECO:0007669"/>
    <property type="project" value="InterPro"/>
</dbReference>
<keyword evidence="3 10" id="KW-0999">Mitochondrion inner membrane</keyword>
<evidence type="ECO:0000256" key="10">
    <source>
        <dbReference type="RuleBase" id="RU364128"/>
    </source>
</evidence>
<keyword evidence="2" id="KW-0812">Transmembrane</keyword>
<dbReference type="Pfam" id="PF09811">
    <property type="entry name" value="Yae1_N"/>
    <property type="match status" value="1"/>
</dbReference>
<evidence type="ECO:0000256" key="5">
    <source>
        <dbReference type="ARBA" id="ARBA00022989"/>
    </source>
</evidence>
<evidence type="ECO:0000256" key="8">
    <source>
        <dbReference type="ARBA" id="ARBA00023136"/>
    </source>
</evidence>
<evidence type="ECO:0000256" key="4">
    <source>
        <dbReference type="ARBA" id="ARBA00022946"/>
    </source>
</evidence>
<dbReference type="OrthoDB" id="5595506at2759"/>
<dbReference type="PANTHER" id="PTHR31961">
    <property type="entry name" value="SENSITIVE TO HIGH EXPRESSION PROTEIN 9, MITOCHONDRIAL"/>
    <property type="match status" value="1"/>
</dbReference>
<keyword evidence="8" id="KW-0472">Membrane</keyword>
<dbReference type="InParanoid" id="A0A165UY94"/>
<dbReference type="EMBL" id="KV425556">
    <property type="protein sequence ID" value="KZT28873.1"/>
    <property type="molecule type" value="Genomic_DNA"/>
</dbReference>
<feature type="compositionally biased region" description="Basic and acidic residues" evidence="11">
    <location>
        <begin position="535"/>
        <end position="546"/>
    </location>
</feature>
<comment type="similarity">
    <text evidence="1 10">Belongs to the SHE9 family.</text>
</comment>